<comment type="catalytic activity">
    <reaction evidence="11">
        <text>(S)-2,3,4,5-tetrahydrodipicolinate + NAD(+) + H2O = (2S,4S)-4-hydroxy-2,3,4,5-tetrahydrodipicolinate + NADH + H(+)</text>
        <dbReference type="Rhea" id="RHEA:35323"/>
        <dbReference type="ChEBI" id="CHEBI:15377"/>
        <dbReference type="ChEBI" id="CHEBI:15378"/>
        <dbReference type="ChEBI" id="CHEBI:16845"/>
        <dbReference type="ChEBI" id="CHEBI:57540"/>
        <dbReference type="ChEBI" id="CHEBI:57945"/>
        <dbReference type="ChEBI" id="CHEBI:67139"/>
        <dbReference type="EC" id="1.17.1.8"/>
    </reaction>
</comment>
<comment type="catalytic activity">
    <reaction evidence="10">
        <text>(S)-2,3,4,5-tetrahydrodipicolinate + NADP(+) + H2O = (2S,4S)-4-hydroxy-2,3,4,5-tetrahydrodipicolinate + NADPH + H(+)</text>
        <dbReference type="Rhea" id="RHEA:35331"/>
        <dbReference type="ChEBI" id="CHEBI:15377"/>
        <dbReference type="ChEBI" id="CHEBI:15378"/>
        <dbReference type="ChEBI" id="CHEBI:16845"/>
        <dbReference type="ChEBI" id="CHEBI:57783"/>
        <dbReference type="ChEBI" id="CHEBI:58349"/>
        <dbReference type="ChEBI" id="CHEBI:67139"/>
        <dbReference type="EC" id="1.17.1.8"/>
    </reaction>
</comment>
<evidence type="ECO:0000256" key="10">
    <source>
        <dbReference type="ARBA" id="ARBA00049080"/>
    </source>
</evidence>
<evidence type="ECO:0000256" key="3">
    <source>
        <dbReference type="ARBA" id="ARBA00022857"/>
    </source>
</evidence>
<dbReference type="GO" id="GO:0019877">
    <property type="term" value="P:diaminopimelate biosynthetic process"/>
    <property type="evidence" value="ECO:0007669"/>
    <property type="project" value="UniProtKB-KW"/>
</dbReference>
<evidence type="ECO:0000256" key="9">
    <source>
        <dbReference type="ARBA" id="ARBA00038983"/>
    </source>
</evidence>
<evidence type="ECO:0000256" key="5">
    <source>
        <dbReference type="ARBA" id="ARBA00023002"/>
    </source>
</evidence>
<comment type="caution">
    <text evidence="14">The sequence shown here is derived from an EMBL/GenBank/DDBJ whole genome shotgun (WGS) entry which is preliminary data.</text>
</comment>
<gene>
    <name evidence="14" type="ORF">GCM10011379_30050</name>
</gene>
<dbReference type="InterPro" id="IPR036291">
    <property type="entry name" value="NAD(P)-bd_dom_sf"/>
</dbReference>
<name>A0A917MX15_9BACT</name>
<dbReference type="Gene3D" id="3.40.50.720">
    <property type="entry name" value="NAD(P)-binding Rossmann-like Domain"/>
    <property type="match status" value="1"/>
</dbReference>
<dbReference type="GO" id="GO:0009089">
    <property type="term" value="P:lysine biosynthetic process via diaminopimelate"/>
    <property type="evidence" value="ECO:0007669"/>
    <property type="project" value="InterPro"/>
</dbReference>
<evidence type="ECO:0000256" key="6">
    <source>
        <dbReference type="ARBA" id="ARBA00023027"/>
    </source>
</evidence>
<organism evidence="14 15">
    <name type="scientific">Filimonas zeae</name>
    <dbReference type="NCBI Taxonomy" id="1737353"/>
    <lineage>
        <taxon>Bacteria</taxon>
        <taxon>Pseudomonadati</taxon>
        <taxon>Bacteroidota</taxon>
        <taxon>Chitinophagia</taxon>
        <taxon>Chitinophagales</taxon>
        <taxon>Chitinophagaceae</taxon>
        <taxon>Filimonas</taxon>
    </lineage>
</organism>
<comment type="similarity">
    <text evidence="1">Belongs to the DapB family.</text>
</comment>
<protein>
    <recommendedName>
        <fullName evidence="9">4-hydroxy-tetrahydrodipicolinate reductase</fullName>
        <ecNumber evidence="9">1.17.1.8</ecNumber>
    </recommendedName>
</protein>
<dbReference type="GO" id="GO:0008839">
    <property type="term" value="F:4-hydroxy-tetrahydrodipicolinate reductase"/>
    <property type="evidence" value="ECO:0007669"/>
    <property type="project" value="UniProtKB-EC"/>
</dbReference>
<evidence type="ECO:0000256" key="2">
    <source>
        <dbReference type="ARBA" id="ARBA00022605"/>
    </source>
</evidence>
<dbReference type="Pfam" id="PF01113">
    <property type="entry name" value="DapB_N"/>
    <property type="match status" value="1"/>
</dbReference>
<evidence type="ECO:0000256" key="8">
    <source>
        <dbReference type="ARBA" id="ARBA00037922"/>
    </source>
</evidence>
<evidence type="ECO:0000313" key="15">
    <source>
        <dbReference type="Proteomes" id="UP000627292"/>
    </source>
</evidence>
<evidence type="ECO:0000256" key="11">
    <source>
        <dbReference type="ARBA" id="ARBA00049396"/>
    </source>
</evidence>
<dbReference type="PIRSF" id="PIRSF000161">
    <property type="entry name" value="DHPR"/>
    <property type="match status" value="1"/>
</dbReference>
<dbReference type="Gene3D" id="3.30.360.10">
    <property type="entry name" value="Dihydrodipicolinate Reductase, domain 2"/>
    <property type="match status" value="1"/>
</dbReference>
<evidence type="ECO:0000259" key="13">
    <source>
        <dbReference type="Pfam" id="PF05173"/>
    </source>
</evidence>
<keyword evidence="7" id="KW-0457">Lysine biosynthesis</keyword>
<dbReference type="PANTHER" id="PTHR20836:SF0">
    <property type="entry name" value="4-HYDROXY-TETRAHYDRODIPICOLINATE REDUCTASE 1, CHLOROPLASTIC-RELATED"/>
    <property type="match status" value="1"/>
</dbReference>
<accession>A0A917MX15</accession>
<evidence type="ECO:0000256" key="7">
    <source>
        <dbReference type="ARBA" id="ARBA00023154"/>
    </source>
</evidence>
<dbReference type="AlphaFoldDB" id="A0A917MX15"/>
<evidence type="ECO:0000259" key="12">
    <source>
        <dbReference type="Pfam" id="PF01113"/>
    </source>
</evidence>
<feature type="domain" description="Dihydrodipicolinate reductase C-terminal" evidence="13">
    <location>
        <begin position="140"/>
        <end position="242"/>
    </location>
</feature>
<reference evidence="14" key="2">
    <citation type="submission" date="2020-09" db="EMBL/GenBank/DDBJ databases">
        <authorList>
            <person name="Sun Q."/>
            <person name="Zhou Y."/>
        </authorList>
    </citation>
    <scope>NUCLEOTIDE SEQUENCE</scope>
    <source>
        <strain evidence="14">CGMCC 1.15290</strain>
    </source>
</reference>
<evidence type="ECO:0000313" key="14">
    <source>
        <dbReference type="EMBL" id="GGH71082.1"/>
    </source>
</evidence>
<keyword evidence="2" id="KW-0028">Amino-acid biosynthesis</keyword>
<keyword evidence="5" id="KW-0560">Oxidoreductase</keyword>
<dbReference type="SUPFAM" id="SSF55347">
    <property type="entry name" value="Glyceraldehyde-3-phosphate dehydrogenase-like, C-terminal domain"/>
    <property type="match status" value="1"/>
</dbReference>
<dbReference type="InterPro" id="IPR022663">
    <property type="entry name" value="DapB_C"/>
</dbReference>
<keyword evidence="4" id="KW-0220">Diaminopimelate biosynthesis</keyword>
<dbReference type="InterPro" id="IPR023940">
    <property type="entry name" value="DHDPR_bac"/>
</dbReference>
<keyword evidence="6" id="KW-0520">NAD</keyword>
<keyword evidence="3" id="KW-0521">NADP</keyword>
<dbReference type="EC" id="1.17.1.8" evidence="9"/>
<dbReference type="InterPro" id="IPR000846">
    <property type="entry name" value="DapB_N"/>
</dbReference>
<sequence length="258" mass="28241">MKKIRAGLLGFGKTGSLVAKELLNDARFSLSWVIRKSGHETEKFASRLLNFSHNAAPFFAADKIGNSFHDDHPVDVIIDFSGPSGLSLYKKPAEKGIKIVSAISKYEPSQIKQIQEYAHQTAIVHSPNITLGANFLIVASRLLRIIAPHADVEIVESHFKGKPEISGTALKMADALGLQEDKVHSLRAGGIVGKHEVVFGLPNQTIRLIHESINRSAFGQGAIFAALWLQDKRRGLFSMENIFANILGDSSSQEFAMD</sequence>
<dbReference type="SUPFAM" id="SSF51735">
    <property type="entry name" value="NAD(P)-binding Rossmann-fold domains"/>
    <property type="match status" value="1"/>
</dbReference>
<comment type="pathway">
    <text evidence="8">Amino-acid biosynthesis; L-lysine biosynthesis via DAP pathway; (S)-tetrahydrodipicolinate from L-aspartate: step 4/4.</text>
</comment>
<dbReference type="PANTHER" id="PTHR20836">
    <property type="entry name" value="DIHYDRODIPICOLINATE REDUCTASE"/>
    <property type="match status" value="1"/>
</dbReference>
<dbReference type="Proteomes" id="UP000627292">
    <property type="component" value="Unassembled WGS sequence"/>
</dbReference>
<proteinExistence type="inferred from homology"/>
<feature type="domain" description="Dihydrodipicolinate reductase N-terminal" evidence="12">
    <location>
        <begin position="5"/>
        <end position="128"/>
    </location>
</feature>
<dbReference type="GO" id="GO:0005829">
    <property type="term" value="C:cytosol"/>
    <property type="evidence" value="ECO:0007669"/>
    <property type="project" value="TreeGrafter"/>
</dbReference>
<evidence type="ECO:0000256" key="4">
    <source>
        <dbReference type="ARBA" id="ARBA00022915"/>
    </source>
</evidence>
<evidence type="ECO:0000256" key="1">
    <source>
        <dbReference type="ARBA" id="ARBA00006642"/>
    </source>
</evidence>
<dbReference type="RefSeq" id="WP_188953643.1">
    <property type="nucleotide sequence ID" value="NZ_BMIB01000003.1"/>
</dbReference>
<dbReference type="Pfam" id="PF05173">
    <property type="entry name" value="DapB_C"/>
    <property type="match status" value="1"/>
</dbReference>
<keyword evidence="15" id="KW-1185">Reference proteome</keyword>
<dbReference type="EMBL" id="BMIB01000003">
    <property type="protein sequence ID" value="GGH71082.1"/>
    <property type="molecule type" value="Genomic_DNA"/>
</dbReference>
<reference evidence="14" key="1">
    <citation type="journal article" date="2014" name="Int. J. Syst. Evol. Microbiol.">
        <title>Complete genome sequence of Corynebacterium casei LMG S-19264T (=DSM 44701T), isolated from a smear-ripened cheese.</title>
        <authorList>
            <consortium name="US DOE Joint Genome Institute (JGI-PGF)"/>
            <person name="Walter F."/>
            <person name="Albersmeier A."/>
            <person name="Kalinowski J."/>
            <person name="Ruckert C."/>
        </authorList>
    </citation>
    <scope>NUCLEOTIDE SEQUENCE</scope>
    <source>
        <strain evidence="14">CGMCC 1.15290</strain>
    </source>
</reference>